<evidence type="ECO:0000256" key="6">
    <source>
        <dbReference type="RuleBase" id="RU003811"/>
    </source>
</evidence>
<keyword evidence="5 6" id="KW-0520">NAD</keyword>
<dbReference type="InterPro" id="IPR014729">
    <property type="entry name" value="Rossmann-like_a/b/a_fold"/>
</dbReference>
<dbReference type="Proteomes" id="UP000308978">
    <property type="component" value="Unassembled WGS sequence"/>
</dbReference>
<keyword evidence="4 6" id="KW-0067">ATP-binding</keyword>
<comment type="caution">
    <text evidence="9">The sequence shown here is derived from an EMBL/GenBank/DDBJ whole genome shotgun (WGS) entry which is preliminary data.</text>
</comment>
<evidence type="ECO:0000256" key="1">
    <source>
        <dbReference type="ARBA" id="ARBA00004790"/>
    </source>
</evidence>
<dbReference type="NCBIfam" id="TIGR00552">
    <property type="entry name" value="nadE"/>
    <property type="match status" value="1"/>
</dbReference>
<name>A0A4S4G7W8_9ACTN</name>
<feature type="domain" description="NAD/GMP synthase" evidence="8">
    <location>
        <begin position="10"/>
        <end position="267"/>
    </location>
</feature>
<dbReference type="Pfam" id="PF02540">
    <property type="entry name" value="NAD_synthase"/>
    <property type="match status" value="1"/>
</dbReference>
<dbReference type="SUPFAM" id="SSF52402">
    <property type="entry name" value="Adenine nucleotide alpha hydrolases-like"/>
    <property type="match status" value="1"/>
</dbReference>
<evidence type="ECO:0000259" key="8">
    <source>
        <dbReference type="Pfam" id="PF02540"/>
    </source>
</evidence>
<keyword evidence="3 6" id="KW-0547">Nucleotide-binding</keyword>
<dbReference type="EMBL" id="SSTJ01000001">
    <property type="protein sequence ID" value="THG38842.1"/>
    <property type="molecule type" value="Genomic_DNA"/>
</dbReference>
<gene>
    <name evidence="9" type="primary">nadE</name>
    <name evidence="9" type="ORF">E5986_00675</name>
</gene>
<comment type="pathway">
    <text evidence="1">Cofactor biosynthesis; NAD(+) biosynthesis.</text>
</comment>
<dbReference type="GO" id="GO:0005524">
    <property type="term" value="F:ATP binding"/>
    <property type="evidence" value="ECO:0007669"/>
    <property type="project" value="UniProtKB-KW"/>
</dbReference>
<evidence type="ECO:0000313" key="10">
    <source>
        <dbReference type="Proteomes" id="UP000308978"/>
    </source>
</evidence>
<dbReference type="GO" id="GO:0004359">
    <property type="term" value="F:glutaminase activity"/>
    <property type="evidence" value="ECO:0007669"/>
    <property type="project" value="InterPro"/>
</dbReference>
<comment type="similarity">
    <text evidence="6">Belongs to the NAD synthetase family.</text>
</comment>
<dbReference type="AlphaFoldDB" id="A0A4S4G7W8"/>
<dbReference type="RefSeq" id="WP_136432418.1">
    <property type="nucleotide sequence ID" value="NZ_CAOKMQ010000017.1"/>
</dbReference>
<accession>A0A4S4G7W8</accession>
<dbReference type="GO" id="GO:0005737">
    <property type="term" value="C:cytoplasm"/>
    <property type="evidence" value="ECO:0007669"/>
    <property type="project" value="InterPro"/>
</dbReference>
<dbReference type="CDD" id="cd00553">
    <property type="entry name" value="NAD_synthase"/>
    <property type="match status" value="1"/>
</dbReference>
<dbReference type="InterPro" id="IPR022310">
    <property type="entry name" value="NAD/GMP_synthase"/>
</dbReference>
<dbReference type="UniPathway" id="UPA00253">
    <property type="reaction ID" value="UER00333"/>
</dbReference>
<dbReference type="FunFam" id="3.40.50.620:FF:000106">
    <property type="entry name" value="Glutamine-dependent NAD(+) synthetase"/>
    <property type="match status" value="1"/>
</dbReference>
<dbReference type="PANTHER" id="PTHR23090:SF9">
    <property type="entry name" value="GLUTAMINE-DEPENDENT NAD(+) SYNTHETASE"/>
    <property type="match status" value="1"/>
</dbReference>
<dbReference type="GO" id="GO:0003952">
    <property type="term" value="F:NAD+ synthase (glutamine-hydrolyzing) activity"/>
    <property type="evidence" value="ECO:0007669"/>
    <property type="project" value="InterPro"/>
</dbReference>
<dbReference type="GO" id="GO:0008795">
    <property type="term" value="F:NAD+ synthase activity"/>
    <property type="evidence" value="ECO:0007669"/>
    <property type="project" value="UniProtKB-EC"/>
</dbReference>
<reference evidence="9 10" key="1">
    <citation type="submission" date="2019-04" db="EMBL/GenBank/DDBJ databases">
        <title>Microbes associate with the intestines of laboratory mice.</title>
        <authorList>
            <person name="Navarre W."/>
            <person name="Wong E."/>
            <person name="Huang K.C."/>
            <person name="Tropini C."/>
            <person name="Ng K."/>
            <person name="Yu B."/>
        </authorList>
    </citation>
    <scope>NUCLEOTIDE SEQUENCE [LARGE SCALE GENOMIC DNA]</scope>
    <source>
        <strain evidence="9 10">NM80_B27</strain>
    </source>
</reference>
<dbReference type="Gene3D" id="3.40.50.620">
    <property type="entry name" value="HUPs"/>
    <property type="match status" value="1"/>
</dbReference>
<sequence>MEPLEMFDACTAALGAFVRDAGFSDVVIGLSGGMDSSLVAVMAADALGAEHVHGVMLPGPYSSESSIDDAEALAANLGVEVRTVSICEPFEAFESVLARACGGALSGLAAENTQARCRMVCLMALSNARGWLMLNTGNKSEACMGYSTLYGDTAGAFAPLGGVYKTDVFAMARARNRRAAEAGETLPIPVNVFVKPPSAELAPDQEDEKSLGIDYATLDRILVASVEGGCDASAVASALVDDGYPADEAARLVDYVLSRTAANAFKRALEPPYPAAPFYG</sequence>
<dbReference type="EC" id="6.3.1.5" evidence="7"/>
<protein>
    <recommendedName>
        <fullName evidence="7">NH(3)-dependent NAD(+) synthetase</fullName>
        <ecNumber evidence="7">6.3.1.5</ecNumber>
    </recommendedName>
</protein>
<evidence type="ECO:0000256" key="5">
    <source>
        <dbReference type="ARBA" id="ARBA00023027"/>
    </source>
</evidence>
<evidence type="ECO:0000313" key="9">
    <source>
        <dbReference type="EMBL" id="THG38842.1"/>
    </source>
</evidence>
<dbReference type="InterPro" id="IPR003694">
    <property type="entry name" value="NAD_synthase"/>
</dbReference>
<evidence type="ECO:0000256" key="3">
    <source>
        <dbReference type="ARBA" id="ARBA00022741"/>
    </source>
</evidence>
<comment type="catalytic activity">
    <reaction evidence="7">
        <text>deamido-NAD(+) + NH4(+) + ATP = AMP + diphosphate + NAD(+) + H(+)</text>
        <dbReference type="Rhea" id="RHEA:21188"/>
        <dbReference type="ChEBI" id="CHEBI:15378"/>
        <dbReference type="ChEBI" id="CHEBI:28938"/>
        <dbReference type="ChEBI" id="CHEBI:30616"/>
        <dbReference type="ChEBI" id="CHEBI:33019"/>
        <dbReference type="ChEBI" id="CHEBI:57540"/>
        <dbReference type="ChEBI" id="CHEBI:58437"/>
        <dbReference type="ChEBI" id="CHEBI:456215"/>
        <dbReference type="EC" id="6.3.1.5"/>
    </reaction>
</comment>
<evidence type="ECO:0000256" key="7">
    <source>
        <dbReference type="RuleBase" id="RU003812"/>
    </source>
</evidence>
<dbReference type="GO" id="GO:0009435">
    <property type="term" value="P:NAD+ biosynthetic process"/>
    <property type="evidence" value="ECO:0007669"/>
    <property type="project" value="UniProtKB-UniPathway"/>
</dbReference>
<organism evidence="9 10">
    <name type="scientific">Adlercreutzia caecimuris</name>
    <dbReference type="NCBI Taxonomy" id="671266"/>
    <lineage>
        <taxon>Bacteria</taxon>
        <taxon>Bacillati</taxon>
        <taxon>Actinomycetota</taxon>
        <taxon>Coriobacteriia</taxon>
        <taxon>Eggerthellales</taxon>
        <taxon>Eggerthellaceae</taxon>
        <taxon>Adlercreutzia</taxon>
    </lineage>
</organism>
<dbReference type="PANTHER" id="PTHR23090">
    <property type="entry name" value="NH 3 /GLUTAMINE-DEPENDENT NAD + SYNTHETASE"/>
    <property type="match status" value="1"/>
</dbReference>
<evidence type="ECO:0000256" key="2">
    <source>
        <dbReference type="ARBA" id="ARBA00022598"/>
    </source>
</evidence>
<keyword evidence="2 6" id="KW-0436">Ligase</keyword>
<proteinExistence type="inferred from homology"/>
<evidence type="ECO:0000256" key="4">
    <source>
        <dbReference type="ARBA" id="ARBA00022840"/>
    </source>
</evidence>